<feature type="transmembrane region" description="Helical" evidence="6">
    <location>
        <begin position="93"/>
        <end position="111"/>
    </location>
</feature>
<sequence>MDKRRNHSKKVILLRKNLTITVGAILMALAVNLIFEPMGLVTGGLAGLAIVVKEVTNFLWEGGIPIWLFTVLSNVPLFLIAIRLLGIKTMFNVLLGTAVYVLTMMVVPIYNFKFEDLLLASLVGGAISGVGLGMVFSASASTGGTDLLATIIHAYNRHISTPIILTFIDGAIILLGAFVFGLENALYAIIAVFVSAKVSDGIVEGLKFAKMAYIISDEYEKIAEAIMTGLDRGVTGLSSTGMYSNKDRKMLFCVVSKKEIVKITEIAKSIDPKSFIIVNDVREVMGEGFIEYRQ</sequence>
<keyword evidence="5 6" id="KW-0472">Membrane</keyword>
<comment type="subcellular location">
    <subcellularLocation>
        <location evidence="1">Cell membrane</location>
        <topology evidence="1">Multi-pass membrane protein</topology>
    </subcellularLocation>
</comment>
<dbReference type="Pfam" id="PF10035">
    <property type="entry name" value="DUF2179"/>
    <property type="match status" value="1"/>
</dbReference>
<feature type="transmembrane region" description="Helical" evidence="6">
    <location>
        <begin position="20"/>
        <end position="52"/>
    </location>
</feature>
<dbReference type="EMBL" id="CVTD020000023">
    <property type="protein sequence ID" value="CRZ35216.1"/>
    <property type="molecule type" value="Genomic_DNA"/>
</dbReference>
<evidence type="ECO:0000313" key="9">
    <source>
        <dbReference type="Proteomes" id="UP000236497"/>
    </source>
</evidence>
<dbReference type="CDD" id="cd16380">
    <property type="entry name" value="YitT_C"/>
    <property type="match status" value="1"/>
</dbReference>
<dbReference type="GO" id="GO:0005886">
    <property type="term" value="C:plasma membrane"/>
    <property type="evidence" value="ECO:0007669"/>
    <property type="project" value="UniProtKB-SubCell"/>
</dbReference>
<evidence type="ECO:0000313" key="8">
    <source>
        <dbReference type="EMBL" id="CRZ35216.1"/>
    </source>
</evidence>
<dbReference type="InterPro" id="IPR003740">
    <property type="entry name" value="YitT"/>
</dbReference>
<dbReference type="Proteomes" id="UP000236497">
    <property type="component" value="Unassembled WGS sequence"/>
</dbReference>
<name>A0A0H5SKA2_HERHM</name>
<keyword evidence="9" id="KW-1185">Reference proteome</keyword>
<feature type="transmembrane region" description="Helical" evidence="6">
    <location>
        <begin position="117"/>
        <end position="138"/>
    </location>
</feature>
<evidence type="ECO:0000256" key="2">
    <source>
        <dbReference type="ARBA" id="ARBA00022475"/>
    </source>
</evidence>
<protein>
    <recommendedName>
        <fullName evidence="7">DUF2179 domain-containing protein</fullName>
    </recommendedName>
</protein>
<evidence type="ECO:0000256" key="5">
    <source>
        <dbReference type="ARBA" id="ARBA00023136"/>
    </source>
</evidence>
<keyword evidence="3 6" id="KW-0812">Transmembrane</keyword>
<reference evidence="8 9" key="1">
    <citation type="submission" date="2015-06" db="EMBL/GenBank/DDBJ databases">
        <authorList>
            <person name="Wibberg Daniel"/>
        </authorList>
    </citation>
    <scope>NUCLEOTIDE SEQUENCE [LARGE SCALE GENOMIC DNA]</scope>
    <source>
        <strain evidence="8 9">T3/55T</strain>
    </source>
</reference>
<organism evidence="8 9">
    <name type="scientific">Herbinix hemicellulosilytica</name>
    <dbReference type="NCBI Taxonomy" id="1564487"/>
    <lineage>
        <taxon>Bacteria</taxon>
        <taxon>Bacillati</taxon>
        <taxon>Bacillota</taxon>
        <taxon>Clostridia</taxon>
        <taxon>Lachnospirales</taxon>
        <taxon>Lachnospiraceae</taxon>
        <taxon>Herbinix</taxon>
    </lineage>
</organism>
<dbReference type="AlphaFoldDB" id="A0A0H5SKA2"/>
<accession>A0A0H5SKA2</accession>
<evidence type="ECO:0000259" key="7">
    <source>
        <dbReference type="Pfam" id="PF10035"/>
    </source>
</evidence>
<feature type="transmembrane region" description="Helical" evidence="6">
    <location>
        <begin position="64"/>
        <end position="86"/>
    </location>
</feature>
<dbReference type="InterPro" id="IPR051461">
    <property type="entry name" value="UPF0750_membrane"/>
</dbReference>
<dbReference type="PANTHER" id="PTHR33545:SF9">
    <property type="entry name" value="UPF0750 MEMBRANE PROTEIN YITE"/>
    <property type="match status" value="1"/>
</dbReference>
<dbReference type="Pfam" id="PF02588">
    <property type="entry name" value="YitT_membrane"/>
    <property type="match status" value="1"/>
</dbReference>
<dbReference type="InterPro" id="IPR019264">
    <property type="entry name" value="DUF2179"/>
</dbReference>
<evidence type="ECO:0000256" key="4">
    <source>
        <dbReference type="ARBA" id="ARBA00022989"/>
    </source>
</evidence>
<evidence type="ECO:0000256" key="1">
    <source>
        <dbReference type="ARBA" id="ARBA00004651"/>
    </source>
</evidence>
<dbReference type="PANTHER" id="PTHR33545">
    <property type="entry name" value="UPF0750 MEMBRANE PROTEIN YITT-RELATED"/>
    <property type="match status" value="1"/>
</dbReference>
<evidence type="ECO:0000256" key="6">
    <source>
        <dbReference type="SAM" id="Phobius"/>
    </source>
</evidence>
<feature type="transmembrane region" description="Helical" evidence="6">
    <location>
        <begin position="159"/>
        <end position="179"/>
    </location>
</feature>
<gene>
    <name evidence="8" type="ORF">HHT355_2018</name>
</gene>
<dbReference type="InterPro" id="IPR015867">
    <property type="entry name" value="N-reg_PII/ATP_PRibTrfase_C"/>
</dbReference>
<keyword evidence="2" id="KW-1003">Cell membrane</keyword>
<evidence type="ECO:0000256" key="3">
    <source>
        <dbReference type="ARBA" id="ARBA00022692"/>
    </source>
</evidence>
<proteinExistence type="predicted"/>
<dbReference type="RefSeq" id="WP_103203306.1">
    <property type="nucleotide sequence ID" value="NZ_CVTD020000023.1"/>
</dbReference>
<dbReference type="OrthoDB" id="3180973at2"/>
<dbReference type="Gene3D" id="3.30.70.120">
    <property type="match status" value="1"/>
</dbReference>
<dbReference type="PIRSF" id="PIRSF006483">
    <property type="entry name" value="Membrane_protein_YitT"/>
    <property type="match status" value="1"/>
</dbReference>
<keyword evidence="4 6" id="KW-1133">Transmembrane helix</keyword>
<feature type="domain" description="DUF2179" evidence="7">
    <location>
        <begin position="232"/>
        <end position="286"/>
    </location>
</feature>